<proteinExistence type="predicted"/>
<dbReference type="EMBL" id="DF933807">
    <property type="protein sequence ID" value="GAM33494.1"/>
    <property type="molecule type" value="Genomic_DNA"/>
</dbReference>
<accession>A0A0B8N0D2</accession>
<name>A0A0B8N0D2_TALPI</name>
<keyword evidence="2" id="KW-1185">Reference proteome</keyword>
<dbReference type="Proteomes" id="UP000053095">
    <property type="component" value="Unassembled WGS sequence"/>
</dbReference>
<evidence type="ECO:0000313" key="1">
    <source>
        <dbReference type="EMBL" id="GAM33494.1"/>
    </source>
</evidence>
<dbReference type="AlphaFoldDB" id="A0A0B8N0D2"/>
<organism evidence="1 2">
    <name type="scientific">Talaromyces pinophilus</name>
    <name type="common">Penicillium pinophilum</name>
    <dbReference type="NCBI Taxonomy" id="128442"/>
    <lineage>
        <taxon>Eukaryota</taxon>
        <taxon>Fungi</taxon>
        <taxon>Dikarya</taxon>
        <taxon>Ascomycota</taxon>
        <taxon>Pezizomycotina</taxon>
        <taxon>Eurotiomycetes</taxon>
        <taxon>Eurotiomycetidae</taxon>
        <taxon>Eurotiales</taxon>
        <taxon>Trichocomaceae</taxon>
        <taxon>Talaromyces</taxon>
        <taxon>Talaromyces sect. Talaromyces</taxon>
    </lineage>
</organism>
<protein>
    <submittedName>
        <fullName evidence="1">Uncharacterized protein</fullName>
    </submittedName>
</protein>
<gene>
    <name evidence="1" type="ORF">TCE0_011r00423</name>
</gene>
<sequence length="168" mass="19976">MAAEADGQLHSAVSKAPRMISHPWAVNDILQVFFEMNYDYFLKGRIFRLTSPNSWTCIQRIYEWFREHPDILLKFRQPIEAIYGGRIDLDAMLLSEASDDHILSRRMKLCFNLVYSISYAHYRDIFQDVPEDVIDTLNKRSNVRHLPHWTTDNLWFLHFCLPTRLTQQ</sequence>
<evidence type="ECO:0000313" key="2">
    <source>
        <dbReference type="Proteomes" id="UP000053095"/>
    </source>
</evidence>
<reference evidence="2" key="1">
    <citation type="journal article" date="2015" name="Genome Announc.">
        <title>Draft genome sequence of Talaromyces cellulolyticus strain Y-94, a source of lignocellulosic biomass-degrading enzymes.</title>
        <authorList>
            <person name="Fujii T."/>
            <person name="Koike H."/>
            <person name="Sawayama S."/>
            <person name="Yano S."/>
            <person name="Inoue H."/>
        </authorList>
    </citation>
    <scope>NUCLEOTIDE SEQUENCE [LARGE SCALE GENOMIC DNA]</scope>
    <source>
        <strain evidence="2">Y-94</strain>
    </source>
</reference>